<protein>
    <submittedName>
        <fullName evidence="1">Uncharacterized protein</fullName>
    </submittedName>
</protein>
<proteinExistence type="predicted"/>
<evidence type="ECO:0000313" key="2">
    <source>
        <dbReference type="Proteomes" id="UP000800093"/>
    </source>
</evidence>
<sequence length="171" mass="18952">MYFLQEATPAFLERKHQDVSRQIPKLSNRYRYGLLYIPVTQGMIFLEASIKSIYDAAMQSNGQTSTNSANPRMVSAEVKRVKAVRDIRRDGDGCQEAMTMPMYAMRIAMAILMPRHPEKLETMKPKGRLVGAGMRIGSTSPGSVKVGILVIATLASRVVVDVMSSAVVMLR</sequence>
<reference evidence="2" key="1">
    <citation type="journal article" date="2020" name="Stud. Mycol.">
        <title>101 Dothideomycetes genomes: A test case for predicting lifestyles and emergence of pathogens.</title>
        <authorList>
            <person name="Haridas S."/>
            <person name="Albert R."/>
            <person name="Binder M."/>
            <person name="Bloem J."/>
            <person name="LaButti K."/>
            <person name="Salamov A."/>
            <person name="Andreopoulos B."/>
            <person name="Baker S."/>
            <person name="Barry K."/>
            <person name="Bills G."/>
            <person name="Bluhm B."/>
            <person name="Cannon C."/>
            <person name="Castanera R."/>
            <person name="Culley D."/>
            <person name="Daum C."/>
            <person name="Ezra D."/>
            <person name="Gonzalez J."/>
            <person name="Henrissat B."/>
            <person name="Kuo A."/>
            <person name="Liang C."/>
            <person name="Lipzen A."/>
            <person name="Lutzoni F."/>
            <person name="Magnuson J."/>
            <person name="Mondo S."/>
            <person name="Nolan M."/>
            <person name="Ohm R."/>
            <person name="Pangilinan J."/>
            <person name="Park H.-J."/>
            <person name="Ramirez L."/>
            <person name="Alfaro M."/>
            <person name="Sun H."/>
            <person name="Tritt A."/>
            <person name="Yoshinaga Y."/>
            <person name="Zwiers L.-H."/>
            <person name="Turgeon B."/>
            <person name="Goodwin S."/>
            <person name="Spatafora J."/>
            <person name="Crous P."/>
            <person name="Grigoriev I."/>
        </authorList>
    </citation>
    <scope>NUCLEOTIDE SEQUENCE [LARGE SCALE GENOMIC DNA]</scope>
    <source>
        <strain evidence="2">CBS 304.66</strain>
    </source>
</reference>
<organism evidence="1 2">
    <name type="scientific">Lojkania enalia</name>
    <dbReference type="NCBI Taxonomy" id="147567"/>
    <lineage>
        <taxon>Eukaryota</taxon>
        <taxon>Fungi</taxon>
        <taxon>Dikarya</taxon>
        <taxon>Ascomycota</taxon>
        <taxon>Pezizomycotina</taxon>
        <taxon>Dothideomycetes</taxon>
        <taxon>Pleosporomycetidae</taxon>
        <taxon>Pleosporales</taxon>
        <taxon>Pleosporales incertae sedis</taxon>
        <taxon>Lojkania</taxon>
    </lineage>
</organism>
<dbReference type="Proteomes" id="UP000800093">
    <property type="component" value="Unassembled WGS sequence"/>
</dbReference>
<name>A0A9P4TNE6_9PLEO</name>
<evidence type="ECO:0000313" key="1">
    <source>
        <dbReference type="EMBL" id="KAF2269032.1"/>
    </source>
</evidence>
<comment type="caution">
    <text evidence="1">The sequence shown here is derived from an EMBL/GenBank/DDBJ whole genome shotgun (WGS) entry which is preliminary data.</text>
</comment>
<keyword evidence="2" id="KW-1185">Reference proteome</keyword>
<gene>
    <name evidence="1" type="ORF">CC78DRAFT_540467</name>
</gene>
<accession>A0A9P4TNE6</accession>
<dbReference type="EMBL" id="ML986584">
    <property type="protein sequence ID" value="KAF2269032.1"/>
    <property type="molecule type" value="Genomic_DNA"/>
</dbReference>
<dbReference type="AlphaFoldDB" id="A0A9P4TNE6"/>